<accession>A0ACB5U7D2</accession>
<proteinExistence type="predicted"/>
<comment type="caution">
    <text evidence="1">The sequence shown here is derived from an EMBL/GenBank/DDBJ whole genome shotgun (WGS) entry which is preliminary data.</text>
</comment>
<evidence type="ECO:0000313" key="1">
    <source>
        <dbReference type="EMBL" id="GMF03130.1"/>
    </source>
</evidence>
<dbReference type="Proteomes" id="UP001165064">
    <property type="component" value="Unassembled WGS sequence"/>
</dbReference>
<organism evidence="1 2">
    <name type="scientific">Ambrosiozyma monospora</name>
    <name type="common">Yeast</name>
    <name type="synonym">Endomycopsis monosporus</name>
    <dbReference type="NCBI Taxonomy" id="43982"/>
    <lineage>
        <taxon>Eukaryota</taxon>
        <taxon>Fungi</taxon>
        <taxon>Dikarya</taxon>
        <taxon>Ascomycota</taxon>
        <taxon>Saccharomycotina</taxon>
        <taxon>Pichiomycetes</taxon>
        <taxon>Pichiales</taxon>
        <taxon>Pichiaceae</taxon>
        <taxon>Ambrosiozyma</taxon>
    </lineage>
</organism>
<reference evidence="1" key="1">
    <citation type="submission" date="2023-04" db="EMBL/GenBank/DDBJ databases">
        <title>Ambrosiozyma monospora NBRC 10751.</title>
        <authorList>
            <person name="Ichikawa N."/>
            <person name="Sato H."/>
            <person name="Tonouchi N."/>
        </authorList>
    </citation>
    <scope>NUCLEOTIDE SEQUENCE</scope>
    <source>
        <strain evidence="1">NBRC 10751</strain>
    </source>
</reference>
<sequence>MTLLFYSFSDRQSRSNDTLNVATSYSGGTGLGTGSEGGGSDQPESDPTGYLLVCTIFTYVFTAIVYYFLFKETGQIIRTRQRYLGSQRTLSDRTIHITNIPEHLMDEDKLREHIESLGVGTVAKITLVHDYSLLNKLFAKRKAIIQKLEVIYSSYYGLKIDLLKKHSTPSAILKICEVKSPVRLTFEDQSSDLNVEATVQANTERTPLLRDVASVLETTDKPMERLTLFGPKVDIIEHYAKKLVEVDNHIMDLKSNREFRYVDQAFVTMDSMSTGITYC</sequence>
<keyword evidence="2" id="KW-1185">Reference proteome</keyword>
<protein>
    <submittedName>
        <fullName evidence="1">Unnamed protein product</fullName>
    </submittedName>
</protein>
<name>A0ACB5U7D2_AMBMO</name>
<gene>
    <name evidence="1" type="ORF">Amon02_001167900</name>
</gene>
<evidence type="ECO:0000313" key="2">
    <source>
        <dbReference type="Proteomes" id="UP001165064"/>
    </source>
</evidence>
<dbReference type="EMBL" id="BSXS01012850">
    <property type="protein sequence ID" value="GMF03130.1"/>
    <property type="molecule type" value="Genomic_DNA"/>
</dbReference>